<dbReference type="Pfam" id="PF21269">
    <property type="entry name" value="TreT_GT1"/>
    <property type="match status" value="1"/>
</dbReference>
<dbReference type="PANTHER" id="PTHR47779:SF1">
    <property type="entry name" value="SYNTHASE (CCG-9), PUTATIVE (AFU_ORTHOLOGUE AFUA_3G12100)-RELATED"/>
    <property type="match status" value="1"/>
</dbReference>
<dbReference type="Pfam" id="PF00534">
    <property type="entry name" value="Glycos_transf_1"/>
    <property type="match status" value="1"/>
</dbReference>
<name>A0AAD9D1Z6_PAPLA</name>
<organism evidence="9 10">
    <name type="scientific">Papiliotrema laurentii</name>
    <name type="common">Cryptococcus laurentii</name>
    <dbReference type="NCBI Taxonomy" id="5418"/>
    <lineage>
        <taxon>Eukaryota</taxon>
        <taxon>Fungi</taxon>
        <taxon>Dikarya</taxon>
        <taxon>Basidiomycota</taxon>
        <taxon>Agaricomycotina</taxon>
        <taxon>Tremellomycetes</taxon>
        <taxon>Tremellales</taxon>
        <taxon>Rhynchogastremaceae</taxon>
        <taxon>Papiliotrema</taxon>
    </lineage>
</organism>
<feature type="domain" description="Trehalose synthase N-terminal" evidence="8">
    <location>
        <begin position="236"/>
        <end position="390"/>
    </location>
</feature>
<dbReference type="PANTHER" id="PTHR47779">
    <property type="entry name" value="SYNTHASE (CCG-9), PUTATIVE (AFU_ORTHOLOGUE AFUA_3G12100)-RELATED"/>
    <property type="match status" value="1"/>
</dbReference>
<comment type="subunit">
    <text evidence="2">Homodimer.</text>
</comment>
<dbReference type="InterPro" id="IPR001296">
    <property type="entry name" value="Glyco_trans_1"/>
</dbReference>
<keyword evidence="5" id="KW-0808">Transferase</keyword>
<dbReference type="InterPro" id="IPR049438">
    <property type="entry name" value="TreT_GT1"/>
</dbReference>
<keyword evidence="4" id="KW-0328">Glycosyltransferase</keyword>
<dbReference type="Proteomes" id="UP001182556">
    <property type="component" value="Unassembled WGS sequence"/>
</dbReference>
<evidence type="ECO:0000256" key="2">
    <source>
        <dbReference type="ARBA" id="ARBA00011738"/>
    </source>
</evidence>
<dbReference type="SUPFAM" id="SSF53756">
    <property type="entry name" value="UDP-Glycosyltransferase/glycogen phosphorylase"/>
    <property type="match status" value="1"/>
</dbReference>
<keyword evidence="3" id="KW-0313">Glucose metabolism</keyword>
<dbReference type="EMBL" id="JAODAN010000006">
    <property type="protein sequence ID" value="KAK1923421.1"/>
    <property type="molecule type" value="Genomic_DNA"/>
</dbReference>
<dbReference type="AlphaFoldDB" id="A0AAD9D1Z6"/>
<evidence type="ECO:0000259" key="7">
    <source>
        <dbReference type="Pfam" id="PF00534"/>
    </source>
</evidence>
<evidence type="ECO:0000313" key="9">
    <source>
        <dbReference type="EMBL" id="KAK1923421.1"/>
    </source>
</evidence>
<accession>A0AAD9D1Z6</accession>
<gene>
    <name evidence="9" type="ORF">DB88DRAFT_439448</name>
</gene>
<evidence type="ECO:0000313" key="10">
    <source>
        <dbReference type="Proteomes" id="UP001182556"/>
    </source>
</evidence>
<comment type="caution">
    <text evidence="9">The sequence shown here is derived from an EMBL/GenBank/DDBJ whole genome shotgun (WGS) entry which is preliminary data.</text>
</comment>
<reference evidence="9" key="1">
    <citation type="submission" date="2023-02" db="EMBL/GenBank/DDBJ databases">
        <title>Identification and recombinant expression of a fungal hydrolase from Papiliotrema laurentii that hydrolyzes apple cutin and clears colloidal polyester polyurethane.</title>
        <authorList>
            <consortium name="DOE Joint Genome Institute"/>
            <person name="Roman V.A."/>
            <person name="Bojanowski C."/>
            <person name="Crable B.R."/>
            <person name="Wagner D.N."/>
            <person name="Hung C.S."/>
            <person name="Nadeau L.J."/>
            <person name="Schratz L."/>
            <person name="Haridas S."/>
            <person name="Pangilinan J."/>
            <person name="Lipzen A."/>
            <person name="Na H."/>
            <person name="Yan M."/>
            <person name="Ng V."/>
            <person name="Grigoriev I.V."/>
            <person name="Spatafora J.W."/>
            <person name="Barlow D."/>
            <person name="Biffinger J."/>
            <person name="Kelley-Loughnane N."/>
            <person name="Varaljay V.A."/>
            <person name="Crookes-Goodson W.J."/>
        </authorList>
    </citation>
    <scope>NUCLEOTIDE SEQUENCE</scope>
    <source>
        <strain evidence="9">5307AH</strain>
    </source>
</reference>
<protein>
    <submittedName>
        <fullName evidence="9">Trehalose synthase</fullName>
    </submittedName>
</protein>
<dbReference type="InterPro" id="IPR052078">
    <property type="entry name" value="Trehalose_Metab_GTase"/>
</dbReference>
<dbReference type="Gene3D" id="3.40.50.2000">
    <property type="entry name" value="Glycogen Phosphorylase B"/>
    <property type="match status" value="2"/>
</dbReference>
<sequence>MHGLHGPHPHRHLSARSHRHPTADQDVFIGFSVTVSEADESDPSKTRELEYTLVLHDGNGVIESETFRRPFIVHEDELKAEEEVKRVGDEILALLRATQTNKGMNVRLVAAARPFPPELMAKKNIDFVATVWLHLDAIPFIITPSTAIFTKLPTPSTKASATAAVAAAVKYLHPATHSGTIAATDPKDHRVLVDCNEEVLLCSILQYEQSTSPELWSRFMALSKHLTENNVSISFFSATPQGGGVALMRHALIRLWRLFKLNVKWFVPEGHPTVFDITKRKLHNILQGVAPPGVEITETDKKWFELWTAQNFETFWSNGALDADLIVIDDPQLTALIPIIKERRPDAKIIFRSHIQIQSNLTDDPSTPQHRTWNYLFDFIKNVDLFLAHPVKLFVPKDVHENLPVLYMAPSTDPLDGLNKPYGHASVRYYRQHFNHISRIQCGVSIDWDRGYICQIARFDPSKGIDHLLAAYLEFRQKLEHLPNPPKNRGPQLIIMGHGSVDDPDGSPIYEKLYETLSSHEYELVKTDVAIVRAPPSDSILGCILQGAWVATQLSTREGFEVKVTETIHKRVPVIASDAGGIPLQVKHGKNGWIVPAGNSSAVAQLLLDIYEGKIKIDRDLSRKRELRGKYDDPNSVAESWVGSYHSPVIRVHDDKNSTSEDFWTVGNATRWMLLASRLLGLPLEDGKNGFKISEEEKSLLKGMGVGQQLPAKGADGKNVWNMVMGDDALPGEGALI</sequence>
<feature type="domain" description="Glycosyl transferase family 1" evidence="7">
    <location>
        <begin position="449"/>
        <end position="620"/>
    </location>
</feature>
<evidence type="ECO:0000256" key="3">
    <source>
        <dbReference type="ARBA" id="ARBA00022526"/>
    </source>
</evidence>
<dbReference type="GO" id="GO:0006006">
    <property type="term" value="P:glucose metabolic process"/>
    <property type="evidence" value="ECO:0007669"/>
    <property type="project" value="UniProtKB-KW"/>
</dbReference>
<evidence type="ECO:0000256" key="4">
    <source>
        <dbReference type="ARBA" id="ARBA00022676"/>
    </source>
</evidence>
<evidence type="ECO:0000256" key="1">
    <source>
        <dbReference type="ARBA" id="ARBA00009481"/>
    </source>
</evidence>
<comment type="similarity">
    <text evidence="1">Belongs to the glycosyltransferase group 1 family. Glycosyltransferase 4 subfamily.</text>
</comment>
<dbReference type="GO" id="GO:0016757">
    <property type="term" value="F:glycosyltransferase activity"/>
    <property type="evidence" value="ECO:0007669"/>
    <property type="project" value="UniProtKB-KW"/>
</dbReference>
<keyword evidence="6" id="KW-0119">Carbohydrate metabolism</keyword>
<evidence type="ECO:0000256" key="6">
    <source>
        <dbReference type="ARBA" id="ARBA00023277"/>
    </source>
</evidence>
<evidence type="ECO:0000259" key="8">
    <source>
        <dbReference type="Pfam" id="PF21269"/>
    </source>
</evidence>
<evidence type="ECO:0000256" key="5">
    <source>
        <dbReference type="ARBA" id="ARBA00022679"/>
    </source>
</evidence>
<proteinExistence type="inferred from homology"/>
<keyword evidence="10" id="KW-1185">Reference proteome</keyword>